<reference evidence="1 2" key="1">
    <citation type="journal article" date="2008" name="J. Bacteriol.">
        <title>Genome of the actinomycete plant pathogen Clavibacter michiganensis subsp. sepedonicus suggests recent niche adaptation.</title>
        <authorList>
            <person name="Bentley S.D."/>
            <person name="Corton C."/>
            <person name="Brown S.E."/>
            <person name="Barron A."/>
            <person name="Clark L."/>
            <person name="Doggett J."/>
            <person name="Harris B."/>
            <person name="Ormond D."/>
            <person name="Quail M.A."/>
            <person name="May G."/>
            <person name="Francis D."/>
            <person name="Knudson D."/>
            <person name="Parkhill J."/>
            <person name="Ishimaru C.A."/>
        </authorList>
    </citation>
    <scope>NUCLEOTIDE SEQUENCE [LARGE SCALE GENOMIC DNA]</scope>
    <source>
        <strain evidence="2">ATCC 33113 / DSM 20744 / JCM 9667 / LMG 2889 / ICMP 2535 / C-1</strain>
    </source>
</reference>
<keyword evidence="2" id="KW-1185">Reference proteome</keyword>
<dbReference type="RefSeq" id="WP_012296903.1">
    <property type="nucleotide sequence ID" value="NC_010399.1"/>
</dbReference>
<evidence type="ECO:0000313" key="1">
    <source>
        <dbReference type="EMBL" id="CAQ03249.1"/>
    </source>
</evidence>
<sequence length="90" mass="10195">MTAVLISYDLNSPGQTYDKLIEKIKSYDTWANILKSTWIVSGPYLTAQGVSDALQPILDANDEIFCVEIDGKARQGWLDKKTWEWISKVV</sequence>
<geneLocation type="plasmid" evidence="1 2">
    <name>pCS1</name>
</geneLocation>
<gene>
    <name evidence="1" type="ordered locus">pCS0066</name>
</gene>
<accession>B0RJ59</accession>
<dbReference type="KEGG" id="cms:pCS0066"/>
<dbReference type="GeneID" id="29469722"/>
<dbReference type="EMBL" id="AM849035">
    <property type="protein sequence ID" value="CAQ03249.1"/>
    <property type="molecule type" value="Genomic_DNA"/>
</dbReference>
<proteinExistence type="predicted"/>
<evidence type="ECO:0000313" key="2">
    <source>
        <dbReference type="Proteomes" id="UP000001318"/>
    </source>
</evidence>
<organism evidence="1 2">
    <name type="scientific">Clavibacter sepedonicus</name>
    <name type="common">Clavibacter michiganensis subsp. sepedonicus</name>
    <dbReference type="NCBI Taxonomy" id="31964"/>
    <lineage>
        <taxon>Bacteria</taxon>
        <taxon>Bacillati</taxon>
        <taxon>Actinomycetota</taxon>
        <taxon>Actinomycetes</taxon>
        <taxon>Micrococcales</taxon>
        <taxon>Microbacteriaceae</taxon>
        <taxon>Clavibacter</taxon>
    </lineage>
</organism>
<protein>
    <submittedName>
        <fullName evidence="1">Uncharacterized protein</fullName>
    </submittedName>
</protein>
<dbReference type="OrthoDB" id="2656750at2"/>
<dbReference type="AlphaFoldDB" id="B0RJ59"/>
<dbReference type="Proteomes" id="UP000001318">
    <property type="component" value="Plasmid pCS1"/>
</dbReference>
<name>B0RJ59_CLASE</name>
<dbReference type="HOGENOM" id="CLU_179928_3_0_11"/>
<keyword evidence="1" id="KW-0614">Plasmid</keyword>